<evidence type="ECO:0000256" key="2">
    <source>
        <dbReference type="ARBA" id="ARBA00004754"/>
    </source>
</evidence>
<accession>A0A6S6UFR1</accession>
<evidence type="ECO:0000256" key="4">
    <source>
        <dbReference type="ARBA" id="ARBA00022631"/>
    </source>
</evidence>
<evidence type="ECO:0000256" key="3">
    <source>
        <dbReference type="ARBA" id="ARBA00012257"/>
    </source>
</evidence>
<gene>
    <name evidence="8" type="ORF">HELGO_WM27181</name>
</gene>
<dbReference type="AlphaFoldDB" id="A0A6S6UFR1"/>
<sequence>MTTNTELTFDISPADMSEADFLTLFGGVYEHSQWVAEQTLQHGLDASHSTPAGLSSAMQKVVAAADRERLMALINAHPDLAGKAAVRGELTAESTSEQAGAGISECTAEEFERFQQYNAAYKAKFNFPFIMAVKGSNRHKILAAFIERLENDAEIEYQRALSEINRIARFRLDVIAGGE</sequence>
<dbReference type="UniPathway" id="UPA00394">
    <property type="reaction ID" value="UER00652"/>
</dbReference>
<dbReference type="InterPro" id="IPR017580">
    <property type="entry name" value="OHCU_decarboxylase-1"/>
</dbReference>
<reference evidence="8" key="1">
    <citation type="submission" date="2020-01" db="EMBL/GenBank/DDBJ databases">
        <authorList>
            <person name="Meier V. D."/>
            <person name="Meier V D."/>
        </authorList>
    </citation>
    <scope>NUCLEOTIDE SEQUENCE</scope>
    <source>
        <strain evidence="8">HLG_WM_MAG_09</strain>
    </source>
</reference>
<evidence type="ECO:0000313" key="8">
    <source>
        <dbReference type="EMBL" id="CAA6830848.1"/>
    </source>
</evidence>
<dbReference type="Pfam" id="PF09349">
    <property type="entry name" value="OHCU_decarbox"/>
    <property type="match status" value="1"/>
</dbReference>
<evidence type="ECO:0000256" key="1">
    <source>
        <dbReference type="ARBA" id="ARBA00001163"/>
    </source>
</evidence>
<dbReference type="SUPFAM" id="SSF158694">
    <property type="entry name" value="UraD-Like"/>
    <property type="match status" value="1"/>
</dbReference>
<dbReference type="EC" id="4.1.1.97" evidence="3"/>
<dbReference type="InterPro" id="IPR018020">
    <property type="entry name" value="OHCU_decarboxylase"/>
</dbReference>
<keyword evidence="4" id="KW-0659">Purine metabolism</keyword>
<dbReference type="Gene3D" id="1.10.3330.10">
    <property type="entry name" value="Oxo-4-hydroxy-4-carboxy-5-ureidoimidazoline decarboxylase"/>
    <property type="match status" value="1"/>
</dbReference>
<feature type="domain" description="Oxo-4-hydroxy-4-carboxy-5-ureidoimidazoline decarboxylase" evidence="7">
    <location>
        <begin position="15"/>
        <end position="173"/>
    </location>
</feature>
<name>A0A6S6UFR1_9GAMM</name>
<comment type="pathway">
    <text evidence="2">Purine metabolism; urate degradation; (S)-allantoin from urate: step 3/3.</text>
</comment>
<dbReference type="PANTHER" id="PTHR43466:SF1">
    <property type="entry name" value="2-OXO-4-HYDROXY-4-CARBOXY-5-UREIDOIMIDAZOLINE DECARBOXYLASE-RELATED"/>
    <property type="match status" value="1"/>
</dbReference>
<evidence type="ECO:0000256" key="5">
    <source>
        <dbReference type="ARBA" id="ARBA00022793"/>
    </source>
</evidence>
<dbReference type="EMBL" id="CACVAT010000638">
    <property type="protein sequence ID" value="CAA6830848.1"/>
    <property type="molecule type" value="Genomic_DNA"/>
</dbReference>
<protein>
    <recommendedName>
        <fullName evidence="3">2-oxo-4-hydroxy-4-carboxy-5-ureidoimidazoline decarboxylase</fullName>
        <ecNumber evidence="3">4.1.1.97</ecNumber>
    </recommendedName>
</protein>
<evidence type="ECO:0000259" key="7">
    <source>
        <dbReference type="Pfam" id="PF09349"/>
    </source>
</evidence>
<keyword evidence="6" id="KW-0456">Lyase</keyword>
<dbReference type="GO" id="GO:0006144">
    <property type="term" value="P:purine nucleobase metabolic process"/>
    <property type="evidence" value="ECO:0007669"/>
    <property type="project" value="UniProtKB-KW"/>
</dbReference>
<keyword evidence="5" id="KW-0210">Decarboxylase</keyword>
<organism evidence="8">
    <name type="scientific">uncultured Thiotrichaceae bacterium</name>
    <dbReference type="NCBI Taxonomy" id="298394"/>
    <lineage>
        <taxon>Bacteria</taxon>
        <taxon>Pseudomonadati</taxon>
        <taxon>Pseudomonadota</taxon>
        <taxon>Gammaproteobacteria</taxon>
        <taxon>Thiotrichales</taxon>
        <taxon>Thiotrichaceae</taxon>
        <taxon>environmental samples</taxon>
    </lineage>
</organism>
<dbReference type="NCBIfam" id="TIGR03164">
    <property type="entry name" value="UHCUDC"/>
    <property type="match status" value="1"/>
</dbReference>
<comment type="catalytic activity">
    <reaction evidence="1">
        <text>5-hydroxy-2-oxo-4-ureido-2,5-dihydro-1H-imidazole-5-carboxylate + H(+) = (S)-allantoin + CO2</text>
        <dbReference type="Rhea" id="RHEA:26301"/>
        <dbReference type="ChEBI" id="CHEBI:15378"/>
        <dbReference type="ChEBI" id="CHEBI:15678"/>
        <dbReference type="ChEBI" id="CHEBI:16526"/>
        <dbReference type="ChEBI" id="CHEBI:58639"/>
        <dbReference type="EC" id="4.1.1.97"/>
    </reaction>
</comment>
<dbReference type="PANTHER" id="PTHR43466">
    <property type="entry name" value="2-OXO-4-HYDROXY-4-CARBOXY-5-UREIDOIMIDAZOLINE DECARBOXYLASE-RELATED"/>
    <property type="match status" value="1"/>
</dbReference>
<evidence type="ECO:0000256" key="6">
    <source>
        <dbReference type="ARBA" id="ARBA00023239"/>
    </source>
</evidence>
<dbReference type="GO" id="GO:0019628">
    <property type="term" value="P:urate catabolic process"/>
    <property type="evidence" value="ECO:0007669"/>
    <property type="project" value="UniProtKB-UniPathway"/>
</dbReference>
<proteinExistence type="predicted"/>
<dbReference type="GO" id="GO:0000255">
    <property type="term" value="P:allantoin metabolic process"/>
    <property type="evidence" value="ECO:0007669"/>
    <property type="project" value="InterPro"/>
</dbReference>
<dbReference type="GO" id="GO:0051997">
    <property type="term" value="F:2-oxo-4-hydroxy-4-carboxy-5-ureidoimidazoline decarboxylase activity"/>
    <property type="evidence" value="ECO:0007669"/>
    <property type="project" value="UniProtKB-EC"/>
</dbReference>
<dbReference type="InterPro" id="IPR036778">
    <property type="entry name" value="OHCU_decarboxylase_sf"/>
</dbReference>